<dbReference type="Pfam" id="PF25954">
    <property type="entry name" value="Beta-barrel_RND_2"/>
    <property type="match status" value="1"/>
</dbReference>
<dbReference type="InterPro" id="IPR058625">
    <property type="entry name" value="MdtA-like_BSH"/>
</dbReference>
<sequence>MLRRMLLMLGAVIVVVLILAALKFNSIYSQIQQFNAPKPPIDVEAVESSRQPWQSRIPAIGTLTASQGIDLSVEIAGTISDVQFRSGEKVSKGQPIVLLDSEIEQASLAAAEADLHLAKVEFQRARSLIDRQAISRSEFDRLNAESQKAAATVAQLKASLAKKRILAPFSGTIGIRQVDVGDFVAAGTPIATLQDLSTLFVDFYLAEQQVPLLAIGQSVRVQVAAFPGERFEGKIVALNPKVETTTRNVQVRAELANPGERLLPGMFADLQVLLPSEEPQVVVPETAITYTLYGNSVLVVKEGQAPEPEEGTEAPERSEPYLVVERRFVETGERRDGRVVILEGLEAGEQVVVAGQLKLDTGAHVAIAKKRTLELKPNSGSDAH</sequence>
<dbReference type="Pfam" id="PF25917">
    <property type="entry name" value="BSH_RND"/>
    <property type="match status" value="1"/>
</dbReference>
<dbReference type="Gene3D" id="2.40.30.170">
    <property type="match status" value="1"/>
</dbReference>
<dbReference type="FunFam" id="2.40.30.170:FF:000010">
    <property type="entry name" value="Efflux RND transporter periplasmic adaptor subunit"/>
    <property type="match status" value="1"/>
</dbReference>
<evidence type="ECO:0000259" key="6">
    <source>
        <dbReference type="Pfam" id="PF25917"/>
    </source>
</evidence>
<dbReference type="Gene3D" id="1.10.287.470">
    <property type="entry name" value="Helix hairpin bin"/>
    <property type="match status" value="1"/>
</dbReference>
<reference evidence="9 10" key="1">
    <citation type="submission" date="2015-02" db="EMBL/GenBank/DDBJ databases">
        <title>Draft genome sequence of Pseudomonas stutzeri NT0128 isolated from wheat (Triticum turgidum) rhizosphere.</title>
        <authorList>
            <person name="Tovi N."/>
            <person name="Frenk S."/>
            <person name="Hadar Y."/>
            <person name="Minz D."/>
        </authorList>
    </citation>
    <scope>NUCLEOTIDE SEQUENCE [LARGE SCALE GENOMIC DNA]</scope>
    <source>
        <strain evidence="9 10">NT0128</strain>
    </source>
</reference>
<dbReference type="GO" id="GO:1990281">
    <property type="term" value="C:efflux pump complex"/>
    <property type="evidence" value="ECO:0007669"/>
    <property type="project" value="TreeGrafter"/>
</dbReference>
<dbReference type="InterPro" id="IPR058624">
    <property type="entry name" value="MdtA-like_HH"/>
</dbReference>
<evidence type="ECO:0000256" key="3">
    <source>
        <dbReference type="ARBA" id="ARBA00022448"/>
    </source>
</evidence>
<dbReference type="PANTHER" id="PTHR30469:SF11">
    <property type="entry name" value="BLL4320 PROTEIN"/>
    <property type="match status" value="1"/>
</dbReference>
<dbReference type="AlphaFoldDB" id="A0A0D9ALR1"/>
<proteinExistence type="inferred from homology"/>
<evidence type="ECO:0000313" key="9">
    <source>
        <dbReference type="EMBL" id="KJH80306.1"/>
    </source>
</evidence>
<dbReference type="Pfam" id="PF25876">
    <property type="entry name" value="HH_MFP_RND"/>
    <property type="match status" value="1"/>
</dbReference>
<evidence type="ECO:0000256" key="2">
    <source>
        <dbReference type="ARBA" id="ARBA00009477"/>
    </source>
</evidence>
<comment type="similarity">
    <text evidence="2">Belongs to the membrane fusion protein (MFP) (TC 8.A.1) family.</text>
</comment>
<evidence type="ECO:0000313" key="10">
    <source>
        <dbReference type="Proteomes" id="UP000032487"/>
    </source>
</evidence>
<comment type="caution">
    <text evidence="9">The sequence shown here is derived from an EMBL/GenBank/DDBJ whole genome shotgun (WGS) entry which is preliminary data.</text>
</comment>
<gene>
    <name evidence="9" type="ORF">UF78_16525</name>
</gene>
<feature type="domain" description="CusB-like beta-barrel" evidence="7">
    <location>
        <begin position="201"/>
        <end position="272"/>
    </location>
</feature>
<organism evidence="9 10">
    <name type="scientific">Stutzerimonas stutzeri</name>
    <name type="common">Pseudomonas stutzeri</name>
    <dbReference type="NCBI Taxonomy" id="316"/>
    <lineage>
        <taxon>Bacteria</taxon>
        <taxon>Pseudomonadati</taxon>
        <taxon>Pseudomonadota</taxon>
        <taxon>Gammaproteobacteria</taxon>
        <taxon>Pseudomonadales</taxon>
        <taxon>Pseudomonadaceae</taxon>
        <taxon>Stutzerimonas</taxon>
    </lineage>
</organism>
<accession>A0A0D9ALR1</accession>
<dbReference type="Pfam" id="PF25967">
    <property type="entry name" value="RND-MFP_C"/>
    <property type="match status" value="1"/>
</dbReference>
<dbReference type="PANTHER" id="PTHR30469">
    <property type="entry name" value="MULTIDRUG RESISTANCE PROTEIN MDTA"/>
    <property type="match status" value="1"/>
</dbReference>
<dbReference type="GO" id="GO:0015562">
    <property type="term" value="F:efflux transmembrane transporter activity"/>
    <property type="evidence" value="ECO:0007669"/>
    <property type="project" value="TreeGrafter"/>
</dbReference>
<dbReference type="SUPFAM" id="SSF111369">
    <property type="entry name" value="HlyD-like secretion proteins"/>
    <property type="match status" value="1"/>
</dbReference>
<dbReference type="RefSeq" id="WP_045163315.1">
    <property type="nucleotide sequence ID" value="NZ_JYHV01000030.1"/>
</dbReference>
<evidence type="ECO:0000256" key="1">
    <source>
        <dbReference type="ARBA" id="ARBA00004196"/>
    </source>
</evidence>
<dbReference type="Gene3D" id="2.40.420.20">
    <property type="match status" value="1"/>
</dbReference>
<dbReference type="NCBIfam" id="TIGR01730">
    <property type="entry name" value="RND_mfp"/>
    <property type="match status" value="1"/>
</dbReference>
<dbReference type="OrthoDB" id="9806939at2"/>
<evidence type="ECO:0000256" key="4">
    <source>
        <dbReference type="ARBA" id="ARBA00023054"/>
    </source>
</evidence>
<name>A0A0D9ALR1_STUST</name>
<feature type="domain" description="Multidrug resistance protein MdtA-like alpha-helical hairpin" evidence="5">
    <location>
        <begin position="105"/>
        <end position="162"/>
    </location>
</feature>
<protein>
    <submittedName>
        <fullName evidence="9">RND transporter</fullName>
    </submittedName>
</protein>
<feature type="domain" description="Multidrug resistance protein MdtA-like C-terminal permuted SH3" evidence="8">
    <location>
        <begin position="324"/>
        <end position="355"/>
    </location>
</feature>
<comment type="subcellular location">
    <subcellularLocation>
        <location evidence="1">Cell envelope</location>
    </subcellularLocation>
</comment>
<keyword evidence="3" id="KW-0813">Transport</keyword>
<evidence type="ECO:0000259" key="8">
    <source>
        <dbReference type="Pfam" id="PF25967"/>
    </source>
</evidence>
<keyword evidence="4" id="KW-0175">Coiled coil</keyword>
<dbReference type="PATRIC" id="fig|316.101.peg.4157"/>
<dbReference type="InterPro" id="IPR058627">
    <property type="entry name" value="MdtA-like_C"/>
</dbReference>
<dbReference type="EMBL" id="JYHV01000030">
    <property type="protein sequence ID" value="KJH80306.1"/>
    <property type="molecule type" value="Genomic_DNA"/>
</dbReference>
<feature type="domain" description="Multidrug resistance protein MdtA-like barrel-sandwich hybrid" evidence="6">
    <location>
        <begin position="74"/>
        <end position="190"/>
    </location>
</feature>
<dbReference type="InterPro" id="IPR006143">
    <property type="entry name" value="RND_pump_MFP"/>
</dbReference>
<evidence type="ECO:0000259" key="7">
    <source>
        <dbReference type="Pfam" id="PF25954"/>
    </source>
</evidence>
<evidence type="ECO:0000259" key="5">
    <source>
        <dbReference type="Pfam" id="PF25876"/>
    </source>
</evidence>
<dbReference type="InterPro" id="IPR058792">
    <property type="entry name" value="Beta-barrel_RND_2"/>
</dbReference>
<dbReference type="Proteomes" id="UP000032487">
    <property type="component" value="Unassembled WGS sequence"/>
</dbReference>